<dbReference type="Pfam" id="PF03140">
    <property type="entry name" value="DUF247"/>
    <property type="match status" value="1"/>
</dbReference>
<keyword evidence="2" id="KW-0472">Membrane</keyword>
<feature type="region of interest" description="Disordered" evidence="1">
    <location>
        <begin position="504"/>
        <end position="535"/>
    </location>
</feature>
<gene>
    <name evidence="3" type="ORF">R1flu_026705</name>
</gene>
<evidence type="ECO:0000256" key="1">
    <source>
        <dbReference type="SAM" id="MobiDB-lite"/>
    </source>
</evidence>
<feature type="region of interest" description="Disordered" evidence="1">
    <location>
        <begin position="435"/>
        <end position="485"/>
    </location>
</feature>
<dbReference type="EMBL" id="JBHFFA010000008">
    <property type="protein sequence ID" value="KAL2608132.1"/>
    <property type="molecule type" value="Genomic_DNA"/>
</dbReference>
<feature type="compositionally biased region" description="Polar residues" evidence="1">
    <location>
        <begin position="504"/>
        <end position="513"/>
    </location>
</feature>
<keyword evidence="2" id="KW-0812">Transmembrane</keyword>
<evidence type="ECO:0000313" key="4">
    <source>
        <dbReference type="Proteomes" id="UP001605036"/>
    </source>
</evidence>
<evidence type="ECO:0000313" key="3">
    <source>
        <dbReference type="EMBL" id="KAL2608132.1"/>
    </source>
</evidence>
<feature type="transmembrane region" description="Helical" evidence="2">
    <location>
        <begin position="782"/>
        <end position="809"/>
    </location>
</feature>
<evidence type="ECO:0000256" key="2">
    <source>
        <dbReference type="SAM" id="Phobius"/>
    </source>
</evidence>
<proteinExistence type="predicted"/>
<dbReference type="InterPro" id="IPR004158">
    <property type="entry name" value="DUF247_pln"/>
</dbReference>
<dbReference type="PANTHER" id="PTHR31170:SF25">
    <property type="entry name" value="BNAA09G04570D PROTEIN"/>
    <property type="match status" value="1"/>
</dbReference>
<feature type="region of interest" description="Disordered" evidence="1">
    <location>
        <begin position="369"/>
        <end position="415"/>
    </location>
</feature>
<reference evidence="3 4" key="1">
    <citation type="submission" date="2024-09" db="EMBL/GenBank/DDBJ databases">
        <title>Chromosome-scale assembly of Riccia fluitans.</title>
        <authorList>
            <person name="Paukszto L."/>
            <person name="Sawicki J."/>
            <person name="Karawczyk K."/>
            <person name="Piernik-Szablinska J."/>
            <person name="Szczecinska M."/>
            <person name="Mazdziarz M."/>
        </authorList>
    </citation>
    <scope>NUCLEOTIDE SEQUENCE [LARGE SCALE GENOMIC DNA]</scope>
    <source>
        <strain evidence="3">Rf_01</strain>
        <tissue evidence="3">Aerial parts of the thallus</tissue>
    </source>
</reference>
<keyword evidence="2" id="KW-1133">Transmembrane helix</keyword>
<protein>
    <submittedName>
        <fullName evidence="3">Uncharacterized protein</fullName>
    </submittedName>
</protein>
<feature type="compositionally biased region" description="Polar residues" evidence="1">
    <location>
        <begin position="435"/>
        <end position="444"/>
    </location>
</feature>
<keyword evidence="4" id="KW-1185">Reference proteome</keyword>
<dbReference type="PANTHER" id="PTHR31170">
    <property type="entry name" value="BNAC04G53230D PROTEIN"/>
    <property type="match status" value="1"/>
</dbReference>
<dbReference type="Proteomes" id="UP001605036">
    <property type="component" value="Unassembled WGS sequence"/>
</dbReference>
<comment type="caution">
    <text evidence="3">The sequence shown here is derived from an EMBL/GenBank/DDBJ whole genome shotgun (WGS) entry which is preliminary data.</text>
</comment>
<sequence>MLARSMEQIRKNERAKEEEGKILNMERRKVLCQIDMEELINLAIEKEKRVQCWFFKVPDPIRRVSEGSYDPRLVCFGLYGRGEERWAHMEKIKLEVASIVLKELRTAHDDEKLKIHNDVTGEKEKIQAIWNHICDKVVPVGRNESGQYIWKLYSDSSPDLSFPVVRHLLVLDAIFLVSFMLFLRIEPRSKSFGLPGFQKYEALRGIFTRAGILCNLNIIASDIWLFENQIPLLLIRRTVREMYIPQEDEEKMTFEQKNADAERAFEKLVKASIQRVLRVLPGNYKRRSGKKTEETTTSRWLKTEHLKKCRSLLECLYRLVCSMEDPRSEAEASAAIDPTEPIFPEEEEQPRDAFQPMLKVVSLVTRLMRGRKKKPEEEETEEKTTNKSRGLVQTKLRPSRAQSPFGEQDEDDEEEGIQLVPQHAMAQPYLRSESLISGGSTSNMMYMRSPEPSTDVRRQSEEQAAESSSRVPGSESPQVQGWPVPNYDQRVQMQGLGRETEITAASPSENRQQPGDGKAPSPFSTLERVSTKRKRVSLLEPPSVVASEPGPTVGIELARFMPKYFDYNYRTGGMNPTSMHAGLNLPETRAVEDAEDVPCFKGNFLSDMCARACEGPKIDSFTLPTVTSLREVGIRVEGDSSPGFNCKVELKDSSLWGNATLHISPLNVDHTTERFLRNLVAFEIVSTSEHRLLTYLQCLDDLINTQQDVCMLKEGKRPVILNSSLDERDVATLFNRMLLNCTVYQNQQLHDIRSKVRNYYLQQWRRGWTEFKERYGVCSKPWVAISLLAGFLVLGMTGIQTVYTVIGFYM</sequence>
<dbReference type="AlphaFoldDB" id="A0ABD1XGQ8"/>
<organism evidence="3 4">
    <name type="scientific">Riccia fluitans</name>
    <dbReference type="NCBI Taxonomy" id="41844"/>
    <lineage>
        <taxon>Eukaryota</taxon>
        <taxon>Viridiplantae</taxon>
        <taxon>Streptophyta</taxon>
        <taxon>Embryophyta</taxon>
        <taxon>Marchantiophyta</taxon>
        <taxon>Marchantiopsida</taxon>
        <taxon>Marchantiidae</taxon>
        <taxon>Marchantiales</taxon>
        <taxon>Ricciaceae</taxon>
        <taxon>Riccia</taxon>
    </lineage>
</organism>
<name>A0ABD1XGQ8_9MARC</name>
<accession>A0ABD1XGQ8</accession>